<protein>
    <recommendedName>
        <fullName evidence="1">Tc1-like transposase DDE domain-containing protein</fullName>
    </recommendedName>
</protein>
<sequence>MGALGHNDKKRVFFMIKKGNSETFHEQLKKLHEEIRQEWISLGNLPEDFREKEPKIIIILDNASYHKKKDVIEQVEKELPNIRLEFLQAYSPDYNLIELVWHSAKEYIANREFENKEELEKVVNQLLNEGGLIIKWSRKLKNKGDAVNVT</sequence>
<accession>A0A5J4FEU4</accession>
<dbReference type="InterPro" id="IPR036397">
    <property type="entry name" value="RNaseH_sf"/>
</dbReference>
<dbReference type="AlphaFoldDB" id="A0A5J4FEU4"/>
<name>A0A5J4FEU4_MICAE</name>
<evidence type="ECO:0000313" key="3">
    <source>
        <dbReference type="Proteomes" id="UP000376575"/>
    </source>
</evidence>
<dbReference type="InterPro" id="IPR038717">
    <property type="entry name" value="Tc1-like_DDE_dom"/>
</dbReference>
<organism evidence="2 3">
    <name type="scientific">Microcystis aeruginosa NIES-4325</name>
    <dbReference type="NCBI Taxonomy" id="2569534"/>
    <lineage>
        <taxon>Bacteria</taxon>
        <taxon>Bacillati</taxon>
        <taxon>Cyanobacteriota</taxon>
        <taxon>Cyanophyceae</taxon>
        <taxon>Oscillatoriophycideae</taxon>
        <taxon>Chroococcales</taxon>
        <taxon>Microcystaceae</taxon>
        <taxon>Microcystis</taxon>
    </lineage>
</organism>
<reference evidence="2 3" key="1">
    <citation type="journal article" date="2019" name="FEMS Microbiol. Lett.">
        <title>A novel salt-tolerant genotype illuminates the sucrose gene evolution in freshwater bloom-forming cyanobacterium Microcystis aeruginosa.</title>
        <authorList>
            <person name="Tanabe Y."/>
            <person name="Yamaguchi H."/>
            <person name="Sano T."/>
            <person name="Kawachi M."/>
        </authorList>
    </citation>
    <scope>NUCLEOTIDE SEQUENCE [LARGE SCALE GENOMIC DNA]</scope>
    <source>
        <strain evidence="2 3">NIES-4325</strain>
    </source>
</reference>
<dbReference type="Pfam" id="PF13358">
    <property type="entry name" value="DDE_3"/>
    <property type="match status" value="1"/>
</dbReference>
<evidence type="ECO:0000259" key="1">
    <source>
        <dbReference type="Pfam" id="PF13358"/>
    </source>
</evidence>
<feature type="domain" description="Tc1-like transposase DDE" evidence="1">
    <location>
        <begin position="1"/>
        <end position="119"/>
    </location>
</feature>
<dbReference type="Proteomes" id="UP000376575">
    <property type="component" value="Unassembled WGS sequence"/>
</dbReference>
<dbReference type="EMBL" id="BJKP01000074">
    <property type="protein sequence ID" value="GEA29025.1"/>
    <property type="molecule type" value="Genomic_DNA"/>
</dbReference>
<proteinExistence type="predicted"/>
<dbReference type="Gene3D" id="3.30.420.10">
    <property type="entry name" value="Ribonuclease H-like superfamily/Ribonuclease H"/>
    <property type="match status" value="1"/>
</dbReference>
<evidence type="ECO:0000313" key="2">
    <source>
        <dbReference type="EMBL" id="GEA29025.1"/>
    </source>
</evidence>
<gene>
    <name evidence="2" type="ORF">MiAbW_03607</name>
</gene>
<comment type="caution">
    <text evidence="2">The sequence shown here is derived from an EMBL/GenBank/DDBJ whole genome shotgun (WGS) entry which is preliminary data.</text>
</comment>
<dbReference type="GO" id="GO:0003676">
    <property type="term" value="F:nucleic acid binding"/>
    <property type="evidence" value="ECO:0007669"/>
    <property type="project" value="InterPro"/>
</dbReference>